<dbReference type="HOGENOM" id="CLU_001570_5_7_1"/>
<evidence type="ECO:0000256" key="5">
    <source>
        <dbReference type="ARBA" id="ARBA00022617"/>
    </source>
</evidence>
<dbReference type="InterPro" id="IPR050196">
    <property type="entry name" value="Cytochrome_P450_Monoox"/>
</dbReference>
<evidence type="ECO:0000256" key="2">
    <source>
        <dbReference type="ARBA" id="ARBA00004174"/>
    </source>
</evidence>
<evidence type="ECO:0000256" key="14">
    <source>
        <dbReference type="RuleBase" id="RU000461"/>
    </source>
</evidence>
<keyword evidence="8" id="KW-0492">Microsome</keyword>
<dbReference type="eggNOG" id="KOG0157">
    <property type="taxonomic scope" value="Eukaryota"/>
</dbReference>
<proteinExistence type="inferred from homology"/>
<evidence type="ECO:0000256" key="4">
    <source>
        <dbReference type="ARBA" id="ARBA00010617"/>
    </source>
</evidence>
<dbReference type="EMBL" id="ACPB03012095">
    <property type="status" value="NOT_ANNOTATED_CDS"/>
    <property type="molecule type" value="Genomic_DNA"/>
</dbReference>
<evidence type="ECO:0000256" key="11">
    <source>
        <dbReference type="ARBA" id="ARBA00023033"/>
    </source>
</evidence>
<dbReference type="AlphaFoldDB" id="T1I0Z7"/>
<name>T1I0Z7_RHOPR</name>
<dbReference type="GO" id="GO:0004497">
    <property type="term" value="F:monooxygenase activity"/>
    <property type="evidence" value="ECO:0007669"/>
    <property type="project" value="UniProtKB-KW"/>
</dbReference>
<evidence type="ECO:0000313" key="15">
    <source>
        <dbReference type="EnsemblMetazoa" id="RPRC009967-PA"/>
    </source>
</evidence>
<dbReference type="GO" id="GO:0016705">
    <property type="term" value="F:oxidoreductase activity, acting on paired donors, with incorporation or reduction of molecular oxygen"/>
    <property type="evidence" value="ECO:0007669"/>
    <property type="project" value="InterPro"/>
</dbReference>
<feature type="binding site" description="axial binding residue" evidence="13">
    <location>
        <position position="46"/>
    </location>
    <ligand>
        <name>heme</name>
        <dbReference type="ChEBI" id="CHEBI:30413"/>
    </ligand>
    <ligandPart>
        <name>Fe</name>
        <dbReference type="ChEBI" id="CHEBI:18248"/>
    </ligandPart>
</feature>
<evidence type="ECO:0000256" key="8">
    <source>
        <dbReference type="ARBA" id="ARBA00022848"/>
    </source>
</evidence>
<dbReference type="InterPro" id="IPR017972">
    <property type="entry name" value="Cyt_P450_CS"/>
</dbReference>
<dbReference type="Gene3D" id="1.10.630.10">
    <property type="entry name" value="Cytochrome P450"/>
    <property type="match status" value="1"/>
</dbReference>
<dbReference type="GO" id="GO:0005506">
    <property type="term" value="F:iron ion binding"/>
    <property type="evidence" value="ECO:0007669"/>
    <property type="project" value="InterPro"/>
</dbReference>
<dbReference type="SUPFAM" id="SSF48264">
    <property type="entry name" value="Cytochrome P450"/>
    <property type="match status" value="1"/>
</dbReference>
<keyword evidence="7" id="KW-0256">Endoplasmic reticulum</keyword>
<dbReference type="VEuPathDB" id="VectorBase:RPRC009967"/>
<dbReference type="PROSITE" id="PS00086">
    <property type="entry name" value="CYTOCHROME_P450"/>
    <property type="match status" value="1"/>
</dbReference>
<evidence type="ECO:0000256" key="9">
    <source>
        <dbReference type="ARBA" id="ARBA00023002"/>
    </source>
</evidence>
<dbReference type="STRING" id="13249.T1I0Z7"/>
<evidence type="ECO:0000256" key="13">
    <source>
        <dbReference type="PIRSR" id="PIRSR602401-1"/>
    </source>
</evidence>
<reference evidence="15" key="1">
    <citation type="submission" date="2015-05" db="UniProtKB">
        <authorList>
            <consortium name="EnsemblMetazoa"/>
        </authorList>
    </citation>
    <scope>IDENTIFICATION</scope>
</reference>
<dbReference type="Proteomes" id="UP000015103">
    <property type="component" value="Unassembled WGS sequence"/>
</dbReference>
<evidence type="ECO:0000256" key="7">
    <source>
        <dbReference type="ARBA" id="ARBA00022824"/>
    </source>
</evidence>
<keyword evidence="12" id="KW-0472">Membrane</keyword>
<dbReference type="InParanoid" id="T1I0Z7"/>
<keyword evidence="5 13" id="KW-0349">Heme</keyword>
<comment type="subcellular location">
    <subcellularLocation>
        <location evidence="3">Endoplasmic reticulum membrane</location>
        <topology evidence="3">Peripheral membrane protein</topology>
    </subcellularLocation>
    <subcellularLocation>
        <location evidence="2">Microsome membrane</location>
        <topology evidence="2">Peripheral membrane protein</topology>
    </subcellularLocation>
</comment>
<protein>
    <submittedName>
        <fullName evidence="15">Uncharacterized protein</fullName>
    </submittedName>
</protein>
<accession>T1I0Z7</accession>
<dbReference type="GO" id="GO:0020037">
    <property type="term" value="F:heme binding"/>
    <property type="evidence" value="ECO:0007669"/>
    <property type="project" value="InterPro"/>
</dbReference>
<comment type="similarity">
    <text evidence="4 14">Belongs to the cytochrome P450 family.</text>
</comment>
<dbReference type="InterPro" id="IPR002401">
    <property type="entry name" value="Cyt_P450_E_grp-I"/>
</dbReference>
<organism evidence="15 16">
    <name type="scientific">Rhodnius prolixus</name>
    <name type="common">Triatomid bug</name>
    <dbReference type="NCBI Taxonomy" id="13249"/>
    <lineage>
        <taxon>Eukaryota</taxon>
        <taxon>Metazoa</taxon>
        <taxon>Ecdysozoa</taxon>
        <taxon>Arthropoda</taxon>
        <taxon>Hexapoda</taxon>
        <taxon>Insecta</taxon>
        <taxon>Pterygota</taxon>
        <taxon>Neoptera</taxon>
        <taxon>Paraneoptera</taxon>
        <taxon>Hemiptera</taxon>
        <taxon>Heteroptera</taxon>
        <taxon>Panheteroptera</taxon>
        <taxon>Cimicomorpha</taxon>
        <taxon>Reduviidae</taxon>
        <taxon>Triatominae</taxon>
        <taxon>Rhodnius</taxon>
    </lineage>
</organism>
<evidence type="ECO:0000313" key="16">
    <source>
        <dbReference type="Proteomes" id="UP000015103"/>
    </source>
</evidence>
<dbReference type="PRINTS" id="PR00463">
    <property type="entry name" value="EP450I"/>
</dbReference>
<evidence type="ECO:0000256" key="1">
    <source>
        <dbReference type="ARBA" id="ARBA00001971"/>
    </source>
</evidence>
<evidence type="ECO:0000256" key="10">
    <source>
        <dbReference type="ARBA" id="ARBA00023004"/>
    </source>
</evidence>
<keyword evidence="10 13" id="KW-0408">Iron</keyword>
<evidence type="ECO:0000256" key="6">
    <source>
        <dbReference type="ARBA" id="ARBA00022723"/>
    </source>
</evidence>
<keyword evidence="6 13" id="KW-0479">Metal-binding</keyword>
<dbReference type="InterPro" id="IPR036396">
    <property type="entry name" value="Cyt_P450_sf"/>
</dbReference>
<dbReference type="PANTHER" id="PTHR24291:SF189">
    <property type="entry name" value="CYTOCHROME P450 4C3-RELATED"/>
    <property type="match status" value="1"/>
</dbReference>
<dbReference type="EnsemblMetazoa" id="RPRC009967-RA">
    <property type="protein sequence ID" value="RPRC009967-PA"/>
    <property type="gene ID" value="RPRC009967"/>
</dbReference>
<keyword evidence="11 14" id="KW-0503">Monooxygenase</keyword>
<dbReference type="InterPro" id="IPR001128">
    <property type="entry name" value="Cyt_P450"/>
</dbReference>
<keyword evidence="9 14" id="KW-0560">Oxidoreductase</keyword>
<keyword evidence="16" id="KW-1185">Reference proteome</keyword>
<evidence type="ECO:0000256" key="3">
    <source>
        <dbReference type="ARBA" id="ARBA00004406"/>
    </source>
</evidence>
<dbReference type="Pfam" id="PF00067">
    <property type="entry name" value="p450"/>
    <property type="match status" value="1"/>
</dbReference>
<sequence length="105" mass="12448">MLNTLHKNREIWSHPNEFYPDHFLPEEIAKRPKGSYIPFSLGPRNCPGGVYANVSIKTMVSVVIRKYKFETDLQFEKLEYKYSLLLEPVQDYLVRILDRNCINDR</sequence>
<comment type="cofactor">
    <cofactor evidence="1 13">
        <name>heme</name>
        <dbReference type="ChEBI" id="CHEBI:30413"/>
    </cofactor>
</comment>
<dbReference type="PANTHER" id="PTHR24291">
    <property type="entry name" value="CYTOCHROME P450 FAMILY 4"/>
    <property type="match status" value="1"/>
</dbReference>
<evidence type="ECO:0000256" key="12">
    <source>
        <dbReference type="ARBA" id="ARBA00023136"/>
    </source>
</evidence>
<dbReference type="GO" id="GO:0005789">
    <property type="term" value="C:endoplasmic reticulum membrane"/>
    <property type="evidence" value="ECO:0007669"/>
    <property type="project" value="UniProtKB-SubCell"/>
</dbReference>